<comment type="catalytic activity">
    <reaction evidence="1">
        <text>6-hydroxymethyl-7,8-dihydropterin + ATP = (7,8-dihydropterin-6-yl)methyl diphosphate + AMP + H(+)</text>
        <dbReference type="Rhea" id="RHEA:11412"/>
        <dbReference type="ChEBI" id="CHEBI:15378"/>
        <dbReference type="ChEBI" id="CHEBI:30616"/>
        <dbReference type="ChEBI" id="CHEBI:44841"/>
        <dbReference type="ChEBI" id="CHEBI:72950"/>
        <dbReference type="ChEBI" id="CHEBI:456215"/>
        <dbReference type="EC" id="2.7.6.3"/>
    </reaction>
</comment>
<evidence type="ECO:0000256" key="1">
    <source>
        <dbReference type="HAMAP-Rule" id="MF_02131"/>
    </source>
</evidence>
<keyword evidence="1" id="KW-0418">Kinase</keyword>
<comment type="function">
    <text evidence="1">Catalyzes the transfer of diphosphate from ATP to 6-hydroxymethyl-7,8-dihydropterin (6-HMD), leading to 6-hydroxymethyl-7,8-dihydropterin diphosphate (6-HMDP).</text>
</comment>
<dbReference type="UniPathway" id="UPA00077">
    <property type="reaction ID" value="UER00155"/>
</dbReference>
<comment type="cofactor">
    <cofactor evidence="1">
        <name>Mg(2+)</name>
        <dbReference type="ChEBI" id="CHEBI:18420"/>
    </cofactor>
</comment>
<comment type="similarity">
    <text evidence="1">Belongs to the archaeal 6-HMPDK family.</text>
</comment>
<reference evidence="3 4" key="1">
    <citation type="submission" date="2021-03" db="EMBL/GenBank/DDBJ databases">
        <title>Genomic Encyclopedia of Type Strains, Phase IV (KMG-IV): sequencing the most valuable type-strain genomes for metagenomic binning, comparative biology and taxonomic classification.</title>
        <authorList>
            <person name="Goeker M."/>
        </authorList>
    </citation>
    <scope>NUCLEOTIDE SEQUENCE [LARGE SCALE GENOMIC DNA]</scope>
    <source>
        <strain evidence="3 4">DSM 12287</strain>
    </source>
</reference>
<dbReference type="InterPro" id="IPR002826">
    <property type="entry name" value="MptE-like"/>
</dbReference>
<keyword evidence="4" id="KW-1185">Reference proteome</keyword>
<organism evidence="3 4">
    <name type="scientific">Halorubrum trapanicum</name>
    <dbReference type="NCBI Taxonomy" id="29284"/>
    <lineage>
        <taxon>Archaea</taxon>
        <taxon>Methanobacteriati</taxon>
        <taxon>Methanobacteriota</taxon>
        <taxon>Stenosarchaea group</taxon>
        <taxon>Halobacteria</taxon>
        <taxon>Halobacteriales</taxon>
        <taxon>Haloferacaceae</taxon>
        <taxon>Halorubrum</taxon>
    </lineage>
</organism>
<dbReference type="GO" id="GO:0046654">
    <property type="term" value="P:tetrahydrofolate biosynthetic process"/>
    <property type="evidence" value="ECO:0007669"/>
    <property type="project" value="UniProtKB-UniRule"/>
</dbReference>
<dbReference type="RefSeq" id="WP_209543079.1">
    <property type="nucleotide sequence ID" value="NZ_BAAADX010000003.1"/>
</dbReference>
<dbReference type="Pfam" id="PF01973">
    <property type="entry name" value="MptE-like"/>
    <property type="match status" value="1"/>
</dbReference>
<keyword evidence="1" id="KW-0067">ATP-binding</keyword>
<dbReference type="PANTHER" id="PTHR39648">
    <property type="entry name" value="6-HYDROXYMETHYL-7,8-DIHYDROPTERIN PYROPHOSPHOKINASE"/>
    <property type="match status" value="1"/>
</dbReference>
<dbReference type="EMBL" id="JAGGKE010000001">
    <property type="protein sequence ID" value="MBP1900436.1"/>
    <property type="molecule type" value="Genomic_DNA"/>
</dbReference>
<keyword evidence="1" id="KW-0808">Transferase</keyword>
<dbReference type="GO" id="GO:0046656">
    <property type="term" value="P:folic acid biosynthetic process"/>
    <property type="evidence" value="ECO:0007669"/>
    <property type="project" value="UniProtKB-KW"/>
</dbReference>
<sequence>MNFATFEPAYEAILADFRFDRAADERARDAAADLATPFDLDRLGDWEDETVAVAGAAPRLADEVALARDADVVVAASTAADVLVDRGVAVDCMVTDLDKNPETAAKLTREGVPVAAHAHGDNIPAVREWLPRFADEWTLATTQAAPAGPVRNTGGFTDGDRAAFLADHVGAGELVFPGWEFDDPAVDPMKARKLDWAARLLRWLERRRGERFSVLDGRREETDAALREVIGDDIGNERVDDSVGG</sequence>
<comment type="caution">
    <text evidence="3">The sequence shown here is derived from an EMBL/GenBank/DDBJ whole genome shotgun (WGS) entry which is preliminary data.</text>
</comment>
<dbReference type="EC" id="2.7.6.3" evidence="1"/>
<dbReference type="OrthoDB" id="34207at2157"/>
<keyword evidence="1" id="KW-0460">Magnesium</keyword>
<accession>A0A8J7UM39</accession>
<dbReference type="InterPro" id="IPR027510">
    <property type="entry name" value="HMPDK_MptE"/>
</dbReference>
<evidence type="ECO:0000259" key="2">
    <source>
        <dbReference type="Pfam" id="PF01973"/>
    </source>
</evidence>
<keyword evidence="1" id="KW-0547">Nucleotide-binding</keyword>
<dbReference type="GO" id="GO:0000287">
    <property type="term" value="F:magnesium ion binding"/>
    <property type="evidence" value="ECO:0007669"/>
    <property type="project" value="UniProtKB-UniRule"/>
</dbReference>
<dbReference type="PANTHER" id="PTHR39648:SF1">
    <property type="entry name" value="6-HYDROXYMETHYL-7,8-DIHYDROPTERIN PYROPHOSPHOKINASE"/>
    <property type="match status" value="1"/>
</dbReference>
<name>A0A8J7UM39_9EURY</name>
<dbReference type="Proteomes" id="UP000770586">
    <property type="component" value="Unassembled WGS sequence"/>
</dbReference>
<keyword evidence="1" id="KW-0289">Folate biosynthesis</keyword>
<evidence type="ECO:0000313" key="4">
    <source>
        <dbReference type="Proteomes" id="UP000770586"/>
    </source>
</evidence>
<dbReference type="HAMAP" id="MF_02131">
    <property type="entry name" value="HMPDK_arch"/>
    <property type="match status" value="1"/>
</dbReference>
<dbReference type="GO" id="GO:0003848">
    <property type="term" value="F:2-amino-4-hydroxy-6-hydroxymethyldihydropteridine diphosphokinase activity"/>
    <property type="evidence" value="ECO:0007669"/>
    <property type="project" value="UniProtKB-UniRule"/>
</dbReference>
<dbReference type="GO" id="GO:0005524">
    <property type="term" value="F:ATP binding"/>
    <property type="evidence" value="ECO:0007669"/>
    <property type="project" value="UniProtKB-UniRule"/>
</dbReference>
<gene>
    <name evidence="1" type="primary">mptE</name>
    <name evidence="3" type="ORF">J2744_000088</name>
</gene>
<protein>
    <recommendedName>
        <fullName evidence="1">6-hydroxymethyl-7,8-dihydropterin pyrophosphokinase</fullName>
        <shortName evidence="1">HPPK</shortName>
        <ecNumber evidence="1">2.7.6.3</ecNumber>
    </recommendedName>
    <alternativeName>
        <fullName evidence="1">2-amino-4-hydroxy-6-hydroxymethyldihydropteridine pyrophosphokinase</fullName>
    </alternativeName>
    <alternativeName>
        <fullName evidence="1">6-hydroxymethyl-7,8-dihydropterin diphosphokinase</fullName>
        <shortName evidence="1">6-HMPDK</shortName>
    </alternativeName>
    <alternativeName>
        <fullName evidence="1">7,8-dihydro-6-hydroxymethylpterin diphosphokinase</fullName>
    </alternativeName>
    <alternativeName>
        <fullName evidence="1">7,8-dihydro-6-hydroxymethylpterin pyrophosphokinase</fullName>
        <shortName evidence="1">PPPK</shortName>
    </alternativeName>
</protein>
<dbReference type="AlphaFoldDB" id="A0A8J7UM39"/>
<proteinExistence type="inferred from homology"/>
<evidence type="ECO:0000313" key="3">
    <source>
        <dbReference type="EMBL" id="MBP1900436.1"/>
    </source>
</evidence>
<comment type="pathway">
    <text evidence="1">Cofactor biosynthesis; tetrahydrofolate biosynthesis; 2-amino-4-hydroxy-6-hydroxymethyl-7,8-dihydropteridine diphosphate from 7,8-dihydroneopterin triphosphate: step 4/4.</text>
</comment>
<feature type="domain" description="6-hydroxymethylpterin diphosphokinase MptE-like" evidence="2">
    <location>
        <begin position="47"/>
        <end position="181"/>
    </location>
</feature>
<dbReference type="GO" id="GO:0016301">
    <property type="term" value="F:kinase activity"/>
    <property type="evidence" value="ECO:0007669"/>
    <property type="project" value="UniProtKB-KW"/>
</dbReference>